<organism evidence="1 2">
    <name type="scientific">Candidatus Scalindua rubra</name>
    <dbReference type="NCBI Taxonomy" id="1872076"/>
    <lineage>
        <taxon>Bacteria</taxon>
        <taxon>Pseudomonadati</taxon>
        <taxon>Planctomycetota</taxon>
        <taxon>Candidatus Brocadiia</taxon>
        <taxon>Candidatus Brocadiales</taxon>
        <taxon>Candidatus Scalinduaceae</taxon>
        <taxon>Candidatus Scalindua</taxon>
    </lineage>
</organism>
<sequence>MAIKTIEAFSDNIFKKNNNEGMSINTSTNKSNNCSMNTVNVPVTTGTLCDNFREIVFSP</sequence>
<protein>
    <submittedName>
        <fullName evidence="1">Uncharacterized protein</fullName>
    </submittedName>
</protein>
<comment type="caution">
    <text evidence="1">The sequence shown here is derived from an EMBL/GenBank/DDBJ whole genome shotgun (WGS) entry which is preliminary data.</text>
</comment>
<dbReference type="AlphaFoldDB" id="A0A1E3XE44"/>
<reference evidence="1 2" key="1">
    <citation type="submission" date="2016-07" db="EMBL/GenBank/DDBJ databases">
        <title>Draft genome of Scalindua rubra, obtained from a brine-seawater interface in the Red Sea, sheds light on salt adaptation in anammox bacteria.</title>
        <authorList>
            <person name="Speth D.R."/>
            <person name="Lagkouvardos I."/>
            <person name="Wang Y."/>
            <person name="Qian P.-Y."/>
            <person name="Dutilh B.E."/>
            <person name="Jetten M.S."/>
        </authorList>
    </citation>
    <scope>NUCLEOTIDE SEQUENCE [LARGE SCALE GENOMIC DNA]</scope>
    <source>
        <strain evidence="1">BSI-1</strain>
    </source>
</reference>
<name>A0A1E3XE44_9BACT</name>
<proteinExistence type="predicted"/>
<evidence type="ECO:0000313" key="1">
    <source>
        <dbReference type="EMBL" id="ODS33905.1"/>
    </source>
</evidence>
<accession>A0A1E3XE44</accession>
<evidence type="ECO:0000313" key="2">
    <source>
        <dbReference type="Proteomes" id="UP000094056"/>
    </source>
</evidence>
<dbReference type="Proteomes" id="UP000094056">
    <property type="component" value="Unassembled WGS sequence"/>
</dbReference>
<dbReference type="EMBL" id="MAYW01000017">
    <property type="protein sequence ID" value="ODS33905.1"/>
    <property type="molecule type" value="Genomic_DNA"/>
</dbReference>
<gene>
    <name evidence="1" type="ORF">SCARUB_00976</name>
</gene>